<dbReference type="Proteomes" id="UP000295325">
    <property type="component" value="Unassembled WGS sequence"/>
</dbReference>
<dbReference type="OrthoDB" id="9808253at2"/>
<comment type="caution">
    <text evidence="5">The sequence shown here is derived from an EMBL/GenBank/DDBJ whole genome shotgun (WGS) entry which is preliminary data.</text>
</comment>
<keyword evidence="3" id="KW-0812">Transmembrane</keyword>
<proteinExistence type="predicted"/>
<keyword evidence="6" id="KW-1185">Reference proteome</keyword>
<feature type="region of interest" description="Disordered" evidence="2">
    <location>
        <begin position="38"/>
        <end position="59"/>
    </location>
</feature>
<dbReference type="EMBL" id="SOAZ01000008">
    <property type="protein sequence ID" value="TDT61183.1"/>
    <property type="molecule type" value="Genomic_DNA"/>
</dbReference>
<evidence type="ECO:0000256" key="2">
    <source>
        <dbReference type="SAM" id="MobiDB-lite"/>
    </source>
</evidence>
<keyword evidence="1" id="KW-0175">Coiled coil</keyword>
<dbReference type="RefSeq" id="WP_133627924.1">
    <property type="nucleotide sequence ID" value="NZ_SOAZ01000008.1"/>
</dbReference>
<evidence type="ECO:0000259" key="4">
    <source>
        <dbReference type="Pfam" id="PF14257"/>
    </source>
</evidence>
<evidence type="ECO:0000256" key="3">
    <source>
        <dbReference type="SAM" id="Phobius"/>
    </source>
</evidence>
<feature type="compositionally biased region" description="Polar residues" evidence="2">
    <location>
        <begin position="38"/>
        <end position="47"/>
    </location>
</feature>
<keyword evidence="3" id="KW-1133">Transmembrane helix</keyword>
<dbReference type="PROSITE" id="PS51257">
    <property type="entry name" value="PROKAR_LIPOPROTEIN"/>
    <property type="match status" value="1"/>
</dbReference>
<accession>A0A4R7KRE7</accession>
<evidence type="ECO:0000313" key="6">
    <source>
        <dbReference type="Proteomes" id="UP000295325"/>
    </source>
</evidence>
<sequence>MSKKALAIILGIILLLSAGCGLKKQSGSANNAVSDMQKVSSGNQGVTKNEARDVSSGEQNGRKITQNYEIYVVVEDLKILSRDIQDKARTMGGYIQNEDINEYGCSITVRIPQQEAEKFVEYIDKTYEVKNKKSRTEDITQAYTDNDARLKNLKAQEAQILEILKKANRVEDILKVQEELYKLRGEIESLEAMKKMWDRQIEYVTILISANKKEIIKENKISIIKGSDFFKAISRGVVNSAIYLIVGVQRLIIFIAANIIWMIILGFAAWYIYRKYFKNKNVVSICKNRDPNDKE</sequence>
<name>A0A4R7KRE7_9CLOT</name>
<evidence type="ECO:0000313" key="5">
    <source>
        <dbReference type="EMBL" id="TDT61183.1"/>
    </source>
</evidence>
<dbReference type="InterPro" id="IPR025645">
    <property type="entry name" value="DUF4349"/>
</dbReference>
<dbReference type="AlphaFoldDB" id="A0A4R7KRE7"/>
<feature type="coiled-coil region" evidence="1">
    <location>
        <begin position="150"/>
        <end position="193"/>
    </location>
</feature>
<keyword evidence="3" id="KW-0472">Membrane</keyword>
<feature type="domain" description="DUF4349" evidence="4">
    <location>
        <begin position="62"/>
        <end position="273"/>
    </location>
</feature>
<dbReference type="Pfam" id="PF14257">
    <property type="entry name" value="DUF4349"/>
    <property type="match status" value="1"/>
</dbReference>
<organism evidence="5 6">
    <name type="scientific">Fonticella tunisiensis</name>
    <dbReference type="NCBI Taxonomy" id="1096341"/>
    <lineage>
        <taxon>Bacteria</taxon>
        <taxon>Bacillati</taxon>
        <taxon>Bacillota</taxon>
        <taxon>Clostridia</taxon>
        <taxon>Eubacteriales</taxon>
        <taxon>Clostridiaceae</taxon>
        <taxon>Fonticella</taxon>
    </lineage>
</organism>
<protein>
    <submittedName>
        <fullName evidence="5">Uncharacterized protein DUF4349</fullName>
    </submittedName>
</protein>
<reference evidence="5 6" key="1">
    <citation type="submission" date="2019-03" db="EMBL/GenBank/DDBJ databases">
        <title>Genomic Encyclopedia of Type Strains, Phase IV (KMG-IV): sequencing the most valuable type-strain genomes for metagenomic binning, comparative biology and taxonomic classification.</title>
        <authorList>
            <person name="Goeker M."/>
        </authorList>
    </citation>
    <scope>NUCLEOTIDE SEQUENCE [LARGE SCALE GENOMIC DNA]</scope>
    <source>
        <strain evidence="5 6">DSM 24455</strain>
    </source>
</reference>
<evidence type="ECO:0000256" key="1">
    <source>
        <dbReference type="SAM" id="Coils"/>
    </source>
</evidence>
<gene>
    <name evidence="5" type="ORF">EDD71_10883</name>
</gene>
<feature type="transmembrane region" description="Helical" evidence="3">
    <location>
        <begin position="251"/>
        <end position="273"/>
    </location>
</feature>